<dbReference type="RefSeq" id="WP_310019278.1">
    <property type="nucleotide sequence ID" value="NZ_JAVDUM010000005.1"/>
</dbReference>
<evidence type="ECO:0000256" key="3">
    <source>
        <dbReference type="ARBA" id="ARBA00023163"/>
    </source>
</evidence>
<dbReference type="SUPFAM" id="SSF46689">
    <property type="entry name" value="Homeodomain-like"/>
    <property type="match status" value="1"/>
</dbReference>
<dbReference type="PROSITE" id="PS50977">
    <property type="entry name" value="HTH_TETR_2"/>
    <property type="match status" value="1"/>
</dbReference>
<evidence type="ECO:0000313" key="8">
    <source>
        <dbReference type="Proteomes" id="UP001259347"/>
    </source>
</evidence>
<dbReference type="PANTHER" id="PTHR30055:SF234">
    <property type="entry name" value="HTH-TYPE TRANSCRIPTIONAL REGULATOR BETI"/>
    <property type="match status" value="1"/>
</dbReference>
<evidence type="ECO:0000313" key="7">
    <source>
        <dbReference type="EMBL" id="MDR6866971.1"/>
    </source>
</evidence>
<comment type="caution">
    <text evidence="7">The sequence shown here is derived from an EMBL/GenBank/DDBJ whole genome shotgun (WGS) entry which is preliminary data.</text>
</comment>
<dbReference type="Pfam" id="PF00440">
    <property type="entry name" value="TetR_N"/>
    <property type="match status" value="1"/>
</dbReference>
<dbReference type="EMBL" id="JAVDUM010000005">
    <property type="protein sequence ID" value="MDR6866971.1"/>
    <property type="molecule type" value="Genomic_DNA"/>
</dbReference>
<dbReference type="Proteomes" id="UP001259347">
    <property type="component" value="Unassembled WGS sequence"/>
</dbReference>
<feature type="domain" description="HTH tetR-type" evidence="6">
    <location>
        <begin position="15"/>
        <end position="73"/>
    </location>
</feature>
<name>A0ABU1SBI6_9MICO</name>
<dbReference type="Gene3D" id="1.10.357.10">
    <property type="entry name" value="Tetracycline Repressor, domain 2"/>
    <property type="match status" value="1"/>
</dbReference>
<feature type="compositionally biased region" description="Low complexity" evidence="5">
    <location>
        <begin position="204"/>
        <end position="229"/>
    </location>
</feature>
<proteinExistence type="predicted"/>
<reference evidence="7 8" key="1">
    <citation type="submission" date="2023-07" db="EMBL/GenBank/DDBJ databases">
        <title>Sorghum-associated microbial communities from plants grown in Nebraska, USA.</title>
        <authorList>
            <person name="Schachtman D."/>
        </authorList>
    </citation>
    <scope>NUCLEOTIDE SEQUENCE [LARGE SCALE GENOMIC DNA]</scope>
    <source>
        <strain evidence="7 8">2980</strain>
    </source>
</reference>
<evidence type="ECO:0000256" key="2">
    <source>
        <dbReference type="ARBA" id="ARBA00023125"/>
    </source>
</evidence>
<organism evidence="7 8">
    <name type="scientific">Microbacterium resistens</name>
    <dbReference type="NCBI Taxonomy" id="156977"/>
    <lineage>
        <taxon>Bacteria</taxon>
        <taxon>Bacillati</taxon>
        <taxon>Actinomycetota</taxon>
        <taxon>Actinomycetes</taxon>
        <taxon>Micrococcales</taxon>
        <taxon>Microbacteriaceae</taxon>
        <taxon>Microbacterium</taxon>
    </lineage>
</organism>
<keyword evidence="3" id="KW-0804">Transcription</keyword>
<evidence type="ECO:0000256" key="4">
    <source>
        <dbReference type="PROSITE-ProRule" id="PRU00335"/>
    </source>
</evidence>
<feature type="DNA-binding region" description="H-T-H motif" evidence="4">
    <location>
        <begin position="36"/>
        <end position="55"/>
    </location>
</feature>
<evidence type="ECO:0000256" key="1">
    <source>
        <dbReference type="ARBA" id="ARBA00023015"/>
    </source>
</evidence>
<dbReference type="InterPro" id="IPR001647">
    <property type="entry name" value="HTH_TetR"/>
</dbReference>
<gene>
    <name evidence="7" type="ORF">J2Y69_001570</name>
</gene>
<dbReference type="InterPro" id="IPR009057">
    <property type="entry name" value="Homeodomain-like_sf"/>
</dbReference>
<dbReference type="InterPro" id="IPR050109">
    <property type="entry name" value="HTH-type_TetR-like_transc_reg"/>
</dbReference>
<evidence type="ECO:0000256" key="5">
    <source>
        <dbReference type="SAM" id="MobiDB-lite"/>
    </source>
</evidence>
<evidence type="ECO:0000259" key="6">
    <source>
        <dbReference type="PROSITE" id="PS50977"/>
    </source>
</evidence>
<keyword evidence="8" id="KW-1185">Reference proteome</keyword>
<dbReference type="PANTHER" id="PTHR30055">
    <property type="entry name" value="HTH-TYPE TRANSCRIPTIONAL REGULATOR RUTR"/>
    <property type="match status" value="1"/>
</dbReference>
<keyword evidence="2 4" id="KW-0238">DNA-binding</keyword>
<sequence length="237" mass="25265">MIETSSPRRQRRDAAENRAGILAAATRTLAADPHASVDQIAREAGLSRRALYGHFDDRGSLVRELITAGAQRFNAIAHRVDEADARVALMRLTSELWQEAAHVQVAAAIALDETHVEETADALAPLRRVLAGIVRRGQDDDQLRTDIAAPTLARLIEETARTVVSRTDPSSPAAGDIAVRAVLSIAGLSWREADALMAAHPETSRTTTPRTTAPDTTAPNTTPPKAAGPSTAEEAHA</sequence>
<keyword evidence="1" id="KW-0805">Transcription regulation</keyword>
<protein>
    <submittedName>
        <fullName evidence="7">AcrR family transcriptional regulator</fullName>
    </submittedName>
</protein>
<accession>A0ABU1SBI6</accession>
<feature type="region of interest" description="Disordered" evidence="5">
    <location>
        <begin position="199"/>
        <end position="237"/>
    </location>
</feature>